<name>A0ABV7MVX7_9HYPH</name>
<dbReference type="RefSeq" id="WP_378984690.1">
    <property type="nucleotide sequence ID" value="NZ_JBHRVD010000001.1"/>
</dbReference>
<comment type="caution">
    <text evidence="1">The sequence shown here is derived from an EMBL/GenBank/DDBJ whole genome shotgun (WGS) entry which is preliminary data.</text>
</comment>
<accession>A0ABV7MVX7</accession>
<keyword evidence="2" id="KW-1185">Reference proteome</keyword>
<gene>
    <name evidence="1" type="ORF">ACFOJ9_30785</name>
</gene>
<evidence type="ECO:0000313" key="2">
    <source>
        <dbReference type="Proteomes" id="UP001595648"/>
    </source>
</evidence>
<dbReference type="Proteomes" id="UP001595648">
    <property type="component" value="Unassembled WGS sequence"/>
</dbReference>
<protein>
    <submittedName>
        <fullName evidence="1">Uncharacterized protein</fullName>
    </submittedName>
</protein>
<reference evidence="2" key="1">
    <citation type="journal article" date="2019" name="Int. J. Syst. Evol. Microbiol.">
        <title>The Global Catalogue of Microorganisms (GCM) 10K type strain sequencing project: providing services to taxonomists for standard genome sequencing and annotation.</title>
        <authorList>
            <consortium name="The Broad Institute Genomics Platform"/>
            <consortium name="The Broad Institute Genome Sequencing Center for Infectious Disease"/>
            <person name="Wu L."/>
            <person name="Ma J."/>
        </authorList>
    </citation>
    <scope>NUCLEOTIDE SEQUENCE [LARGE SCALE GENOMIC DNA]</scope>
    <source>
        <strain evidence="2">ICMP 19515</strain>
    </source>
</reference>
<organism evidence="1 2">
    <name type="scientific">Mesorhizobium cantuariense</name>
    <dbReference type="NCBI Taxonomy" id="1300275"/>
    <lineage>
        <taxon>Bacteria</taxon>
        <taxon>Pseudomonadati</taxon>
        <taxon>Pseudomonadota</taxon>
        <taxon>Alphaproteobacteria</taxon>
        <taxon>Hyphomicrobiales</taxon>
        <taxon>Phyllobacteriaceae</taxon>
        <taxon>Mesorhizobium</taxon>
    </lineage>
</organism>
<evidence type="ECO:0000313" key="1">
    <source>
        <dbReference type="EMBL" id="MFC3326111.1"/>
    </source>
</evidence>
<sequence length="45" mass="4660">MMVSDSGDRIPDFVTTIAESANAGAIDRREFLAIGSPFGATTAVT</sequence>
<proteinExistence type="predicted"/>
<dbReference type="EMBL" id="JBHRVD010000001">
    <property type="protein sequence ID" value="MFC3326111.1"/>
    <property type="molecule type" value="Genomic_DNA"/>
</dbReference>